<proteinExistence type="predicted"/>
<feature type="transmembrane region" description="Helical" evidence="2">
    <location>
        <begin position="188"/>
        <end position="207"/>
    </location>
</feature>
<accession>A0ABM8H3N2</accession>
<dbReference type="EMBL" id="AP027734">
    <property type="protein sequence ID" value="BDZ55351.1"/>
    <property type="molecule type" value="Genomic_DNA"/>
</dbReference>
<feature type="compositionally biased region" description="Low complexity" evidence="1">
    <location>
        <begin position="506"/>
        <end position="528"/>
    </location>
</feature>
<dbReference type="Proteomes" id="UP001321477">
    <property type="component" value="Chromosome"/>
</dbReference>
<evidence type="ECO:0000256" key="1">
    <source>
        <dbReference type="SAM" id="MobiDB-lite"/>
    </source>
</evidence>
<feature type="transmembrane region" description="Helical" evidence="2">
    <location>
        <begin position="213"/>
        <end position="232"/>
    </location>
</feature>
<reference evidence="4" key="1">
    <citation type="journal article" date="2019" name="Int. J. Syst. Evol. Microbiol.">
        <title>The Global Catalogue of Microorganisms (GCM) 10K type strain sequencing project: providing services to taxonomists for standard genome sequencing and annotation.</title>
        <authorList>
            <consortium name="The Broad Institute Genomics Platform"/>
            <consortium name="The Broad Institute Genome Sequencing Center for Infectious Disease"/>
            <person name="Wu L."/>
            <person name="Ma J."/>
        </authorList>
    </citation>
    <scope>NUCLEOTIDE SEQUENCE [LARGE SCALE GENOMIC DNA]</scope>
    <source>
        <strain evidence="4">NBRC 109019</strain>
    </source>
</reference>
<organism evidence="3 4">
    <name type="scientific">Agromyces marinus</name>
    <dbReference type="NCBI Taxonomy" id="1389020"/>
    <lineage>
        <taxon>Bacteria</taxon>
        <taxon>Bacillati</taxon>
        <taxon>Actinomycetota</taxon>
        <taxon>Actinomycetes</taxon>
        <taxon>Micrococcales</taxon>
        <taxon>Microbacteriaceae</taxon>
        <taxon>Agromyces</taxon>
    </lineage>
</organism>
<keyword evidence="4" id="KW-1185">Reference proteome</keyword>
<keyword evidence="2" id="KW-1133">Transmembrane helix</keyword>
<gene>
    <name evidence="3" type="ORF">GCM10025870_24240</name>
</gene>
<feature type="region of interest" description="Disordered" evidence="1">
    <location>
        <begin position="492"/>
        <end position="528"/>
    </location>
</feature>
<name>A0ABM8H3N2_9MICO</name>
<feature type="transmembrane region" description="Helical" evidence="2">
    <location>
        <begin position="12"/>
        <end position="41"/>
    </location>
</feature>
<evidence type="ECO:0000313" key="4">
    <source>
        <dbReference type="Proteomes" id="UP001321477"/>
    </source>
</evidence>
<evidence type="ECO:0000313" key="3">
    <source>
        <dbReference type="EMBL" id="BDZ55351.1"/>
    </source>
</evidence>
<protein>
    <recommendedName>
        <fullName evidence="5">DUF2207 domain-containing protein</fullName>
    </recommendedName>
</protein>
<sequence>MELAAASSGGSGLAVAFLPLVALAASLVAASSVGSLIVAWLQRPAGDPVPSLTDPRTAGLLAVGFVSGRASNRWLAATIMELALAGAITIEDRRNGSGDGSPRDIRLVYAADVPAAHARDETDETADLLISVFSPGLTGGTEVVAHGASIAADRVVARNGSLLAATHRRFLEAAAAYREPRPSRRFRAATVGGTVAVVGGLVGAIFGDTGADSIAWIAIVIGLLALAVRAFLPRWIPLNAAGLELRRRAALWRDELAGADVRDPRVAAEALPWAVLFDQPDLIRRSLVALGSRADPQRWYATADGWAADRVATCLAVAAVALAQPITIGAGDAAGRFGVPLLDEYKVMGEQGYFDHRGVTGGWYAGDGGLDGGFGGGSTAGAGAWTAGSEAASTAAAVVTGAAAADPERMPLRSRPGQAAPAGRAVAAAVASVVTSATMAARRASCDSAGLERTVAATCERVHAAVASEIVAITRSSAAARSMPSVARICSVMPAHRSQRRSRPTGAGSSRLSHASRRGSSGRARYRS</sequence>
<evidence type="ECO:0008006" key="5">
    <source>
        <dbReference type="Google" id="ProtNLM"/>
    </source>
</evidence>
<keyword evidence="2" id="KW-0472">Membrane</keyword>
<evidence type="ECO:0000256" key="2">
    <source>
        <dbReference type="SAM" id="Phobius"/>
    </source>
</evidence>
<keyword evidence="2" id="KW-0812">Transmembrane</keyword>